<sequence>MSNSGAGEEPPRTKKLKLSSLPSTSEFSSLPDEIVLSCLARVPRSDYASLSLASKCLRSIVVSPEIYDVRSLIGCGDFDSKPRKWGEVFDPKTQTWDDLPMPPSNQYNLSLPLMFESAVMEEKGIQKHVEIEGVGGRILWCEAEELDWRIHEGMVWREVMGLKTLTDTLCASKLVNYGGRMSEHWKSCKRKMVRHGLTSDELDKLLPGHILSNSGPNMLLFWDVLSPKKLEIWCAEISLKRRKEGVEICGKIEWSEAVMTFKPPPLHQHHCKLLYSLPHNL</sequence>
<name>D7MB07_ARALL</name>
<dbReference type="InterPro" id="IPR036047">
    <property type="entry name" value="F-box-like_dom_sf"/>
</dbReference>
<dbReference type="SUPFAM" id="SSF81383">
    <property type="entry name" value="F-box domain"/>
    <property type="match status" value="1"/>
</dbReference>
<proteinExistence type="predicted"/>
<dbReference type="SMART" id="SM00256">
    <property type="entry name" value="FBOX"/>
    <property type="match status" value="1"/>
</dbReference>
<dbReference type="InterPro" id="IPR001810">
    <property type="entry name" value="F-box_dom"/>
</dbReference>
<dbReference type="AlphaFoldDB" id="D7MB07"/>
<reference evidence="4" key="1">
    <citation type="journal article" date="2011" name="Nat. Genet.">
        <title>The Arabidopsis lyrata genome sequence and the basis of rapid genome size change.</title>
        <authorList>
            <person name="Hu T.T."/>
            <person name="Pattyn P."/>
            <person name="Bakker E.G."/>
            <person name="Cao J."/>
            <person name="Cheng J.-F."/>
            <person name="Clark R.M."/>
            <person name="Fahlgren N."/>
            <person name="Fawcett J.A."/>
            <person name="Grimwood J."/>
            <person name="Gundlach H."/>
            <person name="Haberer G."/>
            <person name="Hollister J.D."/>
            <person name="Ossowski S."/>
            <person name="Ottilar R.P."/>
            <person name="Salamov A.A."/>
            <person name="Schneeberger K."/>
            <person name="Spannagl M."/>
            <person name="Wang X."/>
            <person name="Yang L."/>
            <person name="Nasrallah M.E."/>
            <person name="Bergelson J."/>
            <person name="Carrington J.C."/>
            <person name="Gaut B.S."/>
            <person name="Schmutz J."/>
            <person name="Mayer K.F.X."/>
            <person name="Van de Peer Y."/>
            <person name="Grigoriev I.V."/>
            <person name="Nordborg M."/>
            <person name="Weigel D."/>
            <person name="Guo Y.-L."/>
        </authorList>
    </citation>
    <scope>NUCLEOTIDE SEQUENCE [LARGE SCALE GENOMIC DNA]</scope>
    <source>
        <strain evidence="4">cv. MN47</strain>
    </source>
</reference>
<dbReference type="Proteomes" id="UP000008694">
    <property type="component" value="Unassembled WGS sequence"/>
</dbReference>
<gene>
    <name evidence="3" type="ORF">ARALYDRAFT_353131</name>
</gene>
<accession>D7MB07</accession>
<feature type="compositionally biased region" description="Low complexity" evidence="1">
    <location>
        <begin position="18"/>
        <end position="27"/>
    </location>
</feature>
<dbReference type="PANTHER" id="PTHR24414:SF118">
    <property type="entry name" value="F-BOX DOMAIN-CONTAINING PROTEIN"/>
    <property type="match status" value="1"/>
</dbReference>
<feature type="domain" description="F-box" evidence="2">
    <location>
        <begin position="24"/>
        <end position="70"/>
    </location>
</feature>
<dbReference type="Pfam" id="PF00646">
    <property type="entry name" value="F-box"/>
    <property type="match status" value="1"/>
</dbReference>
<organism evidence="4">
    <name type="scientific">Arabidopsis lyrata subsp. lyrata</name>
    <name type="common">Lyre-leaved rock-cress</name>
    <dbReference type="NCBI Taxonomy" id="81972"/>
    <lineage>
        <taxon>Eukaryota</taxon>
        <taxon>Viridiplantae</taxon>
        <taxon>Streptophyta</taxon>
        <taxon>Embryophyta</taxon>
        <taxon>Tracheophyta</taxon>
        <taxon>Spermatophyta</taxon>
        <taxon>Magnoliopsida</taxon>
        <taxon>eudicotyledons</taxon>
        <taxon>Gunneridae</taxon>
        <taxon>Pentapetalae</taxon>
        <taxon>rosids</taxon>
        <taxon>malvids</taxon>
        <taxon>Brassicales</taxon>
        <taxon>Brassicaceae</taxon>
        <taxon>Camelineae</taxon>
        <taxon>Arabidopsis</taxon>
    </lineage>
</organism>
<evidence type="ECO:0000313" key="4">
    <source>
        <dbReference type="Proteomes" id="UP000008694"/>
    </source>
</evidence>
<evidence type="ECO:0000256" key="1">
    <source>
        <dbReference type="SAM" id="MobiDB-lite"/>
    </source>
</evidence>
<dbReference type="InterPro" id="IPR050354">
    <property type="entry name" value="F-box/kelch-repeat_ARATH"/>
</dbReference>
<dbReference type="Gramene" id="fgenesh1_pg.C_scaffold_7000304">
    <property type="protein sequence ID" value="fgenesh1_pg.C_scaffold_7000304"/>
    <property type="gene ID" value="fgenesh1_pg.C_scaffold_7000304"/>
</dbReference>
<evidence type="ECO:0000259" key="2">
    <source>
        <dbReference type="PROSITE" id="PS50181"/>
    </source>
</evidence>
<keyword evidence="4" id="KW-1185">Reference proteome</keyword>
<dbReference type="PROSITE" id="PS50181">
    <property type="entry name" value="FBOX"/>
    <property type="match status" value="1"/>
</dbReference>
<dbReference type="EMBL" id="GL348719">
    <property type="protein sequence ID" value="EFH45264.1"/>
    <property type="molecule type" value="Genomic_DNA"/>
</dbReference>
<dbReference type="PANTHER" id="PTHR24414">
    <property type="entry name" value="F-BOX/KELCH-REPEAT PROTEIN SKIP4"/>
    <property type="match status" value="1"/>
</dbReference>
<protein>
    <recommendedName>
        <fullName evidence="2">F-box domain-containing protein</fullName>
    </recommendedName>
</protein>
<evidence type="ECO:0000313" key="3">
    <source>
        <dbReference type="EMBL" id="EFH45264.1"/>
    </source>
</evidence>
<feature type="region of interest" description="Disordered" evidence="1">
    <location>
        <begin position="1"/>
        <end position="27"/>
    </location>
</feature>
<dbReference type="HOGENOM" id="CLU_032521_3_0_1"/>
<dbReference type="eggNOG" id="KOG1072">
    <property type="taxonomic scope" value="Eukaryota"/>
</dbReference>
<dbReference type="CDD" id="cd22152">
    <property type="entry name" value="F-box_AtAFR-like"/>
    <property type="match status" value="1"/>
</dbReference>